<evidence type="ECO:0000256" key="5">
    <source>
        <dbReference type="ARBA" id="ARBA00023134"/>
    </source>
</evidence>
<comment type="catalytic activity">
    <reaction evidence="6">
        <text>alpha-D-mannose 1-phosphate + GTP + H(+) = GDP-alpha-D-mannose + diphosphate</text>
        <dbReference type="Rhea" id="RHEA:15229"/>
        <dbReference type="ChEBI" id="CHEBI:15378"/>
        <dbReference type="ChEBI" id="CHEBI:33019"/>
        <dbReference type="ChEBI" id="CHEBI:37565"/>
        <dbReference type="ChEBI" id="CHEBI:57527"/>
        <dbReference type="ChEBI" id="CHEBI:58409"/>
        <dbReference type="EC" id="2.7.7.13"/>
    </reaction>
</comment>
<dbReference type="InterPro" id="IPR014710">
    <property type="entry name" value="RmlC-like_jellyroll"/>
</dbReference>
<organism evidence="11 12">
    <name type="scientific">Taurinivorans muris</name>
    <dbReference type="NCBI Taxonomy" id="2787751"/>
    <lineage>
        <taxon>Bacteria</taxon>
        <taxon>Pseudomonadati</taxon>
        <taxon>Thermodesulfobacteriota</taxon>
        <taxon>Desulfovibrionia</taxon>
        <taxon>Desulfovibrionales</taxon>
        <taxon>Desulfovibrionaceae</taxon>
        <taxon>Taurinivorans</taxon>
    </lineage>
</organism>
<evidence type="ECO:0000313" key="11">
    <source>
        <dbReference type="EMBL" id="UWX06153.1"/>
    </source>
</evidence>
<dbReference type="InterPro" id="IPR005835">
    <property type="entry name" value="NTP_transferase_dom"/>
</dbReference>
<evidence type="ECO:0000256" key="4">
    <source>
        <dbReference type="ARBA" id="ARBA00022741"/>
    </source>
</evidence>
<dbReference type="EC" id="2.7.7.13" evidence="2"/>
<dbReference type="Pfam" id="PF00483">
    <property type="entry name" value="NTP_transferase"/>
    <property type="match status" value="1"/>
</dbReference>
<evidence type="ECO:0000259" key="9">
    <source>
        <dbReference type="Pfam" id="PF01050"/>
    </source>
</evidence>
<dbReference type="PANTHER" id="PTHR46390">
    <property type="entry name" value="MANNOSE-1-PHOSPHATE GUANYLYLTRANSFERASE"/>
    <property type="match status" value="1"/>
</dbReference>
<reference evidence="11" key="1">
    <citation type="submission" date="2020-12" db="EMBL/GenBank/DDBJ databases">
        <title>Taurinivorans muris gen. nov., sp. nov., fundamental and realized metabolic niche of a ubiquitous sulfidogenic bacterium in the murine intestine.</title>
        <authorList>
            <person name="Ye H."/>
            <person name="Hanson B.T."/>
            <person name="Loy A."/>
        </authorList>
    </citation>
    <scope>NUCLEOTIDE SEQUENCE</scope>
    <source>
        <strain evidence="11">LT0009</strain>
    </source>
</reference>
<name>A0ABY5Y1U8_9BACT</name>
<dbReference type="PANTHER" id="PTHR46390:SF1">
    <property type="entry name" value="MANNOSE-1-PHOSPHATE GUANYLYLTRANSFERASE"/>
    <property type="match status" value="1"/>
</dbReference>
<feature type="domain" description="Mannose-6-phosphate isomerase type II C-terminal" evidence="9">
    <location>
        <begin position="267"/>
        <end position="378"/>
    </location>
</feature>
<dbReference type="CDD" id="cd02213">
    <property type="entry name" value="cupin_PMI_typeII_C"/>
    <property type="match status" value="1"/>
</dbReference>
<evidence type="ECO:0000256" key="7">
    <source>
        <dbReference type="RuleBase" id="RU004190"/>
    </source>
</evidence>
<dbReference type="Pfam" id="PF01050">
    <property type="entry name" value="MannoseP_isomer"/>
    <property type="match status" value="1"/>
</dbReference>
<dbReference type="EMBL" id="CP065938">
    <property type="protein sequence ID" value="UWX06153.1"/>
    <property type="molecule type" value="Genomic_DNA"/>
</dbReference>
<keyword evidence="5" id="KW-0342">GTP-binding</keyword>
<evidence type="ECO:0000313" key="12">
    <source>
        <dbReference type="Proteomes" id="UP001058120"/>
    </source>
</evidence>
<evidence type="ECO:0000259" key="8">
    <source>
        <dbReference type="Pfam" id="PF00483"/>
    </source>
</evidence>
<dbReference type="InterPro" id="IPR051161">
    <property type="entry name" value="Mannose-6P_isomerase_type2"/>
</dbReference>
<dbReference type="Gene3D" id="2.60.120.10">
    <property type="entry name" value="Jelly Rolls"/>
    <property type="match status" value="1"/>
</dbReference>
<proteinExistence type="inferred from homology"/>
<keyword evidence="11" id="KW-0808">Transferase</keyword>
<keyword evidence="12" id="KW-1185">Reference proteome</keyword>
<dbReference type="InterPro" id="IPR054566">
    <property type="entry name" value="ManC/GMP-like_b-helix"/>
</dbReference>
<sequence length="382" mass="43068">METIPKNTAAALAFACLAVDPERVLLVTPSDHLIKNDELYVEAVKKAKTIAEQDFLVTFGIKPVYPETGYGYIEIAENYAVRAFLEKPTQNAAETLIKNENIFWNSGIFCFKAKTLLEELKKYAPDVYETSVIAFNACLKNDNTYRLPVEEVKQIPEISIDYAVFEKSEKVKCIPVQFDWSDLGGFEALYKEFQADNENTAHNVNQIAINSAGNFIYLAPENKKVIATVDVNDLIIADTGDALLVAPLKSSQKIKQVAEKVKQISSLHREHKITHRPWGTYTVLESSDGYKIKKIVVAPGKRLSLQKHFHRNEHWIVVSGTATVQIGDKTSLVRPNESIYIKMGELHRLSNEGLVPVVIIEAQVGEYTEEDDIVRFDDDYIR</sequence>
<dbReference type="GO" id="GO:0004475">
    <property type="term" value="F:mannose-1-phosphate guanylyltransferase (GTP) activity"/>
    <property type="evidence" value="ECO:0007669"/>
    <property type="project" value="UniProtKB-EC"/>
</dbReference>
<dbReference type="Gene3D" id="3.90.550.10">
    <property type="entry name" value="Spore Coat Polysaccharide Biosynthesis Protein SpsA, Chain A"/>
    <property type="match status" value="1"/>
</dbReference>
<dbReference type="Pfam" id="PF22640">
    <property type="entry name" value="ManC_GMP_beta-helix"/>
    <property type="match status" value="1"/>
</dbReference>
<gene>
    <name evidence="11" type="ORF">JBF11_02220</name>
</gene>
<dbReference type="InterPro" id="IPR011051">
    <property type="entry name" value="RmlC_Cupin_sf"/>
</dbReference>
<evidence type="ECO:0000256" key="2">
    <source>
        <dbReference type="ARBA" id="ARBA00012387"/>
    </source>
</evidence>
<dbReference type="InterPro" id="IPR001538">
    <property type="entry name" value="Man6P_isomerase-2_C"/>
</dbReference>
<dbReference type="InterPro" id="IPR029044">
    <property type="entry name" value="Nucleotide-diphossugar_trans"/>
</dbReference>
<accession>A0ABY5Y1U8</accession>
<dbReference type="SUPFAM" id="SSF51182">
    <property type="entry name" value="RmlC-like cupins"/>
    <property type="match status" value="1"/>
</dbReference>
<dbReference type="GO" id="GO:0004476">
    <property type="term" value="F:mannose-6-phosphate isomerase activity"/>
    <property type="evidence" value="ECO:0007669"/>
    <property type="project" value="UniProtKB-EC"/>
</dbReference>
<comment type="similarity">
    <text evidence="1 7">Belongs to the mannose-6-phosphate isomerase type 2 family.</text>
</comment>
<keyword evidence="4" id="KW-0547">Nucleotide-binding</keyword>
<feature type="domain" description="MannoseP isomerase/GMP-like beta-helix" evidence="10">
    <location>
        <begin position="205"/>
        <end position="260"/>
    </location>
</feature>
<dbReference type="InterPro" id="IPR006375">
    <property type="entry name" value="Man1P_GuaTrfase/Man6P_Isoase"/>
</dbReference>
<keyword evidence="3 11" id="KW-0548">Nucleotidyltransferase</keyword>
<dbReference type="Proteomes" id="UP001058120">
    <property type="component" value="Chromosome"/>
</dbReference>
<keyword evidence="11" id="KW-0413">Isomerase</keyword>
<dbReference type="SUPFAM" id="SSF53448">
    <property type="entry name" value="Nucleotide-diphospho-sugar transferases"/>
    <property type="match status" value="1"/>
</dbReference>
<evidence type="ECO:0000256" key="6">
    <source>
        <dbReference type="ARBA" id="ARBA00047343"/>
    </source>
</evidence>
<protein>
    <recommendedName>
        <fullName evidence="2">mannose-1-phosphate guanylyltransferase</fullName>
        <ecNumber evidence="2">2.7.7.13</ecNumber>
    </recommendedName>
</protein>
<evidence type="ECO:0000256" key="1">
    <source>
        <dbReference type="ARBA" id="ARBA00006115"/>
    </source>
</evidence>
<feature type="domain" description="Nucleotidyl transferase" evidence="8">
    <location>
        <begin position="2"/>
        <end position="197"/>
    </location>
</feature>
<evidence type="ECO:0000256" key="3">
    <source>
        <dbReference type="ARBA" id="ARBA00022695"/>
    </source>
</evidence>
<dbReference type="NCBIfam" id="TIGR01479">
    <property type="entry name" value="GMP_PMI"/>
    <property type="match status" value="1"/>
</dbReference>
<evidence type="ECO:0000259" key="10">
    <source>
        <dbReference type="Pfam" id="PF22640"/>
    </source>
</evidence>